<keyword evidence="4" id="KW-1185">Reference proteome</keyword>
<sequence length="275" mass="29474">MSPFRATPPLTKSWEHFGFTVDDGVATLTFDRPDKLNALTFDVYADLRDLVLELPHRGDVRVLVITGRGRGFCSGGDVEEIIGELQKMETAELLEFTRMTGAVVKALRETPIPVIAAVNGIAAGAGSVIALASDFRLLARSAKFAFLFTKVGLAGADMGAAYLLPRLVGLGRATELLMLGDKLESARAETIGLASQVVEDEELPAAAQALARRLADGPALAYSTTKVLLTRELDTDLGGAIELEAITQALLMTAKDHKEFYAAWTAGRSPQWTGR</sequence>
<dbReference type="SUPFAM" id="SSF52096">
    <property type="entry name" value="ClpP/crotonase"/>
    <property type="match status" value="1"/>
</dbReference>
<dbReference type="InterPro" id="IPR001753">
    <property type="entry name" value="Enoyl-CoA_hydra/iso"/>
</dbReference>
<dbReference type="STRING" id="394193.SAMN04489732_12251"/>
<name>A0A1H8YKT4_9PSEU</name>
<dbReference type="OrthoDB" id="9777711at2"/>
<dbReference type="PANTHER" id="PTHR43459">
    <property type="entry name" value="ENOYL-COA HYDRATASE"/>
    <property type="match status" value="1"/>
</dbReference>
<dbReference type="InterPro" id="IPR018376">
    <property type="entry name" value="Enoyl-CoA_hyd/isom_CS"/>
</dbReference>
<dbReference type="NCBIfam" id="NF006107">
    <property type="entry name" value="PRK08258.1"/>
    <property type="match status" value="1"/>
</dbReference>
<dbReference type="Pfam" id="PF00378">
    <property type="entry name" value="ECH_1"/>
    <property type="match status" value="1"/>
</dbReference>
<dbReference type="Gene3D" id="1.10.12.10">
    <property type="entry name" value="Lyase 2-enoyl-coa Hydratase, Chain A, domain 2"/>
    <property type="match status" value="1"/>
</dbReference>
<dbReference type="AlphaFoldDB" id="A0A1H8YKT4"/>
<accession>A0A1H8YKT4</accession>
<evidence type="ECO:0000313" key="4">
    <source>
        <dbReference type="Proteomes" id="UP000198582"/>
    </source>
</evidence>
<dbReference type="InterPro" id="IPR029045">
    <property type="entry name" value="ClpP/crotonase-like_dom_sf"/>
</dbReference>
<gene>
    <name evidence="3" type="ORF">SAMN04489732_12251</name>
</gene>
<protein>
    <submittedName>
        <fullName evidence="3">Enoyl-CoA hydratase/carnithine racemase</fullName>
    </submittedName>
</protein>
<dbReference type="InterPro" id="IPR014748">
    <property type="entry name" value="Enoyl-CoA_hydra_C"/>
</dbReference>
<organism evidence="3 4">
    <name type="scientific">Amycolatopsis saalfeldensis</name>
    <dbReference type="NCBI Taxonomy" id="394193"/>
    <lineage>
        <taxon>Bacteria</taxon>
        <taxon>Bacillati</taxon>
        <taxon>Actinomycetota</taxon>
        <taxon>Actinomycetes</taxon>
        <taxon>Pseudonocardiales</taxon>
        <taxon>Pseudonocardiaceae</taxon>
        <taxon>Amycolatopsis</taxon>
    </lineage>
</organism>
<dbReference type="PANTHER" id="PTHR43459:SF1">
    <property type="entry name" value="EG:BACN32G11.4 PROTEIN"/>
    <property type="match status" value="1"/>
</dbReference>
<dbReference type="Gene3D" id="3.90.226.10">
    <property type="entry name" value="2-enoyl-CoA Hydratase, Chain A, domain 1"/>
    <property type="match status" value="1"/>
</dbReference>
<dbReference type="RefSeq" id="WP_091626594.1">
    <property type="nucleotide sequence ID" value="NZ_FOEF01000022.1"/>
</dbReference>
<dbReference type="PROSITE" id="PS00166">
    <property type="entry name" value="ENOYL_COA_HYDRATASE"/>
    <property type="match status" value="1"/>
</dbReference>
<evidence type="ECO:0000256" key="2">
    <source>
        <dbReference type="RuleBase" id="RU003707"/>
    </source>
</evidence>
<dbReference type="GO" id="GO:0003824">
    <property type="term" value="F:catalytic activity"/>
    <property type="evidence" value="ECO:0007669"/>
    <property type="project" value="InterPro"/>
</dbReference>
<dbReference type="CDD" id="cd06558">
    <property type="entry name" value="crotonase-like"/>
    <property type="match status" value="1"/>
</dbReference>
<evidence type="ECO:0000256" key="1">
    <source>
        <dbReference type="ARBA" id="ARBA00005254"/>
    </source>
</evidence>
<dbReference type="EMBL" id="FOEF01000022">
    <property type="protein sequence ID" value="SEP52766.1"/>
    <property type="molecule type" value="Genomic_DNA"/>
</dbReference>
<comment type="similarity">
    <text evidence="1 2">Belongs to the enoyl-CoA hydratase/isomerase family.</text>
</comment>
<reference evidence="3 4" key="1">
    <citation type="submission" date="2016-10" db="EMBL/GenBank/DDBJ databases">
        <authorList>
            <person name="de Groot N.N."/>
        </authorList>
    </citation>
    <scope>NUCLEOTIDE SEQUENCE [LARGE SCALE GENOMIC DNA]</scope>
    <source>
        <strain evidence="3 4">DSM 44993</strain>
    </source>
</reference>
<proteinExistence type="inferred from homology"/>
<dbReference type="Proteomes" id="UP000198582">
    <property type="component" value="Unassembled WGS sequence"/>
</dbReference>
<evidence type="ECO:0000313" key="3">
    <source>
        <dbReference type="EMBL" id="SEP52766.1"/>
    </source>
</evidence>